<feature type="transmembrane region" description="Helical" evidence="6">
    <location>
        <begin position="239"/>
        <end position="263"/>
    </location>
</feature>
<evidence type="ECO:0000256" key="5">
    <source>
        <dbReference type="ARBA" id="ARBA00023136"/>
    </source>
</evidence>
<feature type="transmembrane region" description="Helical" evidence="6">
    <location>
        <begin position="269"/>
        <end position="290"/>
    </location>
</feature>
<dbReference type="EMBL" id="PVZS01000008">
    <property type="protein sequence ID" value="PSC05290.1"/>
    <property type="molecule type" value="Genomic_DNA"/>
</dbReference>
<evidence type="ECO:0000256" key="2">
    <source>
        <dbReference type="ARBA" id="ARBA00009773"/>
    </source>
</evidence>
<dbReference type="GO" id="GO:0055085">
    <property type="term" value="P:transmembrane transport"/>
    <property type="evidence" value="ECO:0007669"/>
    <property type="project" value="TreeGrafter"/>
</dbReference>
<evidence type="ECO:0000313" key="7">
    <source>
        <dbReference type="EMBL" id="PSC05290.1"/>
    </source>
</evidence>
<dbReference type="OrthoDB" id="5792512at2"/>
<feature type="transmembrane region" description="Helical" evidence="6">
    <location>
        <begin position="297"/>
        <end position="313"/>
    </location>
</feature>
<reference evidence="8" key="1">
    <citation type="submission" date="2018-03" db="EMBL/GenBank/DDBJ databases">
        <authorList>
            <person name="Sun L."/>
            <person name="Liu H."/>
            <person name="Chen W."/>
            <person name="Huang K."/>
            <person name="Liu W."/>
            <person name="Gao X."/>
        </authorList>
    </citation>
    <scope>NUCLEOTIDE SEQUENCE [LARGE SCALE GENOMIC DNA]</scope>
    <source>
        <strain evidence="8">SH9</strain>
    </source>
</reference>
<dbReference type="GO" id="GO:0016020">
    <property type="term" value="C:membrane"/>
    <property type="evidence" value="ECO:0007669"/>
    <property type="project" value="UniProtKB-SubCell"/>
</dbReference>
<dbReference type="InterPro" id="IPR002549">
    <property type="entry name" value="AI-2E-like"/>
</dbReference>
<feature type="transmembrane region" description="Helical" evidence="6">
    <location>
        <begin position="333"/>
        <end position="364"/>
    </location>
</feature>
<evidence type="ECO:0000256" key="6">
    <source>
        <dbReference type="SAM" id="Phobius"/>
    </source>
</evidence>
<evidence type="ECO:0000256" key="1">
    <source>
        <dbReference type="ARBA" id="ARBA00004141"/>
    </source>
</evidence>
<organism evidence="7 8">
    <name type="scientific">Alsobacter soli</name>
    <dbReference type="NCBI Taxonomy" id="2109933"/>
    <lineage>
        <taxon>Bacteria</taxon>
        <taxon>Pseudomonadati</taxon>
        <taxon>Pseudomonadota</taxon>
        <taxon>Alphaproteobacteria</taxon>
        <taxon>Hyphomicrobiales</taxon>
        <taxon>Alsobacteraceae</taxon>
        <taxon>Alsobacter</taxon>
    </lineage>
</organism>
<accession>A0A2T1HUM2</accession>
<evidence type="ECO:0000256" key="4">
    <source>
        <dbReference type="ARBA" id="ARBA00022989"/>
    </source>
</evidence>
<feature type="transmembrane region" description="Helical" evidence="6">
    <location>
        <begin position="80"/>
        <end position="105"/>
    </location>
</feature>
<comment type="subcellular location">
    <subcellularLocation>
        <location evidence="1">Membrane</location>
        <topology evidence="1">Multi-pass membrane protein</topology>
    </subcellularLocation>
</comment>
<keyword evidence="4 6" id="KW-1133">Transmembrane helix</keyword>
<feature type="transmembrane region" description="Helical" evidence="6">
    <location>
        <begin position="35"/>
        <end position="68"/>
    </location>
</feature>
<name>A0A2T1HUM2_9HYPH</name>
<dbReference type="PANTHER" id="PTHR21716:SF64">
    <property type="entry name" value="AI-2 TRANSPORT PROTEIN TQSA"/>
    <property type="match status" value="1"/>
</dbReference>
<feature type="transmembrane region" description="Helical" evidence="6">
    <location>
        <begin position="179"/>
        <end position="198"/>
    </location>
</feature>
<proteinExistence type="inferred from homology"/>
<dbReference type="RefSeq" id="WP_106336300.1">
    <property type="nucleotide sequence ID" value="NZ_PVZS01000008.1"/>
</dbReference>
<dbReference type="Pfam" id="PF01594">
    <property type="entry name" value="AI-2E_transport"/>
    <property type="match status" value="1"/>
</dbReference>
<evidence type="ECO:0000256" key="3">
    <source>
        <dbReference type="ARBA" id="ARBA00022692"/>
    </source>
</evidence>
<keyword evidence="8" id="KW-1185">Reference proteome</keyword>
<keyword evidence="3 6" id="KW-0812">Transmembrane</keyword>
<comment type="caution">
    <text evidence="7">The sequence shown here is derived from an EMBL/GenBank/DDBJ whole genome shotgun (WGS) entry which is preliminary data.</text>
</comment>
<evidence type="ECO:0000313" key="8">
    <source>
        <dbReference type="Proteomes" id="UP000239772"/>
    </source>
</evidence>
<comment type="similarity">
    <text evidence="2">Belongs to the autoinducer-2 exporter (AI-2E) (TC 2.A.86) family.</text>
</comment>
<dbReference type="AlphaFoldDB" id="A0A2T1HUM2"/>
<protein>
    <submittedName>
        <fullName evidence="7">AI-2E family transporter</fullName>
    </submittedName>
</protein>
<keyword evidence="5 6" id="KW-0472">Membrane</keyword>
<dbReference type="Proteomes" id="UP000239772">
    <property type="component" value="Unassembled WGS sequence"/>
</dbReference>
<gene>
    <name evidence="7" type="ORF">SLNSH_08735</name>
</gene>
<sequence>MAETHGVVTEIQVRREPVVPEAAYDQPLPWQKPLVFWLGALALFGLGLYVFSGILLPFVAGLALAYFLDPVADRLERIGFSRLWATVVILGVFILVFVLALLLLAPLLASSLADFAAKVPGYAQRLQQLLVERGTPYLQRLGPNFQPPDLQGSLGDFIGKGVAWLGDVLRSLWSGSQTLIGIVSLVVVTPVVAFYLLVDWDRMIAQVDTWTPPRYRPTVRELARDINEAIGGFIRGQSLVCLLLGAWYAIGLLLCGLNFGFLIGMLAGLISFIPYVGSLTGLVLATSVAIVQFWPDWVMVGAVLAVFFSGQFLEGNILSPKLVGEAIGLHPVWLMFALFAFGALFGFVGLLLAVPMAATVGVLARFALKRYLASPIYTGRPHAPPLLPPDA</sequence>
<dbReference type="PANTHER" id="PTHR21716">
    <property type="entry name" value="TRANSMEMBRANE PROTEIN"/>
    <property type="match status" value="1"/>
</dbReference>